<dbReference type="PANTHER" id="PTHR47938:SF35">
    <property type="entry name" value="PENTATRICOPEPTIDE REPEAT-CONTAINING PROTEIN 4, MITOCHONDRIAL-RELATED"/>
    <property type="match status" value="1"/>
</dbReference>
<reference evidence="2" key="1">
    <citation type="submission" date="2019-03" db="EMBL/GenBank/DDBJ databases">
        <title>Long read genome sequence of the mycoparasitic Pythium oligandrum ATCC 38472 isolated from sugarbeet rhizosphere.</title>
        <authorList>
            <person name="Gaulin E."/>
        </authorList>
    </citation>
    <scope>NUCLEOTIDE SEQUENCE</scope>
    <source>
        <strain evidence="2">ATCC 38472_TT</strain>
    </source>
</reference>
<dbReference type="GO" id="GO:0003729">
    <property type="term" value="F:mRNA binding"/>
    <property type="evidence" value="ECO:0007669"/>
    <property type="project" value="TreeGrafter"/>
</dbReference>
<dbReference type="Proteomes" id="UP000794436">
    <property type="component" value="Unassembled WGS sequence"/>
</dbReference>
<sequence length="209" mass="23584">MTRQQDDTPLWRWDEEEATQELVRALQSGTKAETRMFLRIVLKWMKIGLKKDGNKDQVSIEKAFALVDWMVRVSTEGDTRLNIEKQDGLQPNQALHSILTASRRTGSAFESQRAFDLMLAYGFTPDVVAYTTLIDVLARSVDTHGALQVYNSMRDSKNPQPNVVTFSTVIHAIGFTTLVDPSRCLTLLQQASVTEDEERAMDDALFLDA</sequence>
<dbReference type="PANTHER" id="PTHR47938">
    <property type="entry name" value="RESPIRATORY COMPLEX I CHAPERONE (CIA84), PUTATIVE (AFU_ORTHOLOGUE AFUA_2G06020)-RELATED"/>
    <property type="match status" value="1"/>
</dbReference>
<dbReference type="NCBIfam" id="TIGR00756">
    <property type="entry name" value="PPR"/>
    <property type="match status" value="1"/>
</dbReference>
<feature type="repeat" description="PPR" evidence="1">
    <location>
        <begin position="126"/>
        <end position="160"/>
    </location>
</feature>
<keyword evidence="3" id="KW-1185">Reference proteome</keyword>
<evidence type="ECO:0008006" key="4">
    <source>
        <dbReference type="Google" id="ProtNLM"/>
    </source>
</evidence>
<evidence type="ECO:0000313" key="3">
    <source>
        <dbReference type="Proteomes" id="UP000794436"/>
    </source>
</evidence>
<evidence type="ECO:0000313" key="2">
    <source>
        <dbReference type="EMBL" id="TMW69481.1"/>
    </source>
</evidence>
<gene>
    <name evidence="2" type="ORF">Poli38472_001637</name>
</gene>
<dbReference type="InterPro" id="IPR002885">
    <property type="entry name" value="PPR_rpt"/>
</dbReference>
<organism evidence="2 3">
    <name type="scientific">Pythium oligandrum</name>
    <name type="common">Mycoparasitic fungus</name>
    <dbReference type="NCBI Taxonomy" id="41045"/>
    <lineage>
        <taxon>Eukaryota</taxon>
        <taxon>Sar</taxon>
        <taxon>Stramenopiles</taxon>
        <taxon>Oomycota</taxon>
        <taxon>Peronosporomycetes</taxon>
        <taxon>Pythiales</taxon>
        <taxon>Pythiaceae</taxon>
        <taxon>Pythium</taxon>
    </lineage>
</organism>
<dbReference type="InterPro" id="IPR011990">
    <property type="entry name" value="TPR-like_helical_dom_sf"/>
</dbReference>
<name>A0A8K1FNK1_PYTOL</name>
<protein>
    <recommendedName>
        <fullName evidence="4">Pentatricopeptide repeat-containing protein</fullName>
    </recommendedName>
</protein>
<comment type="caution">
    <text evidence="2">The sequence shown here is derived from an EMBL/GenBank/DDBJ whole genome shotgun (WGS) entry which is preliminary data.</text>
</comment>
<proteinExistence type="predicted"/>
<accession>A0A8K1FNK1</accession>
<dbReference type="OrthoDB" id="822380at2759"/>
<dbReference type="PROSITE" id="PS51375">
    <property type="entry name" value="PPR"/>
    <property type="match status" value="1"/>
</dbReference>
<dbReference type="AlphaFoldDB" id="A0A8K1FNK1"/>
<dbReference type="EMBL" id="SPLM01000001">
    <property type="protein sequence ID" value="TMW69481.1"/>
    <property type="molecule type" value="Genomic_DNA"/>
</dbReference>
<dbReference type="Gene3D" id="1.25.40.10">
    <property type="entry name" value="Tetratricopeptide repeat domain"/>
    <property type="match status" value="1"/>
</dbReference>
<dbReference type="Pfam" id="PF13041">
    <property type="entry name" value="PPR_2"/>
    <property type="match status" value="1"/>
</dbReference>
<evidence type="ECO:0000256" key="1">
    <source>
        <dbReference type="PROSITE-ProRule" id="PRU00708"/>
    </source>
</evidence>